<sequence length="260" mass="27094">MSTQPESPGAQPRPPVLVLGATGDLGSAVARRLSAEGIPVIVHGYSRTTELAYLADETGAVARVAADLTTDEGVDALAETLAGFDTLSGLINCSGINPSPDTVAEIDRSEWQLTLDLNLSSVWRTASLALPKLRAARSGAVVLVSSVFGIRTPSRRAAYGVSKHALTGLAQAIAQEEAGIVRANVVAPGPMWSESSRQVFVKHARKEGVTVDQYIAYRAARIPGHRFVTADAVAKVCVFLASDGAAAINGQCIVADGGEY</sequence>
<dbReference type="GO" id="GO:0016491">
    <property type="term" value="F:oxidoreductase activity"/>
    <property type="evidence" value="ECO:0007669"/>
    <property type="project" value="UniProtKB-KW"/>
</dbReference>
<dbReference type="CDD" id="cd05233">
    <property type="entry name" value="SDR_c"/>
    <property type="match status" value="1"/>
</dbReference>
<dbReference type="RefSeq" id="WP_165110432.1">
    <property type="nucleotide sequence ID" value="NZ_JAALAA010000005.1"/>
</dbReference>
<dbReference type="AlphaFoldDB" id="A0A6M1R8K0"/>
<gene>
    <name evidence="3" type="ORF">G5C66_08050</name>
</gene>
<name>A0A6M1R8K0_9ACTN</name>
<evidence type="ECO:0000256" key="2">
    <source>
        <dbReference type="ARBA" id="ARBA00023002"/>
    </source>
</evidence>
<organism evidence="3 4">
    <name type="scientific">Nocardioides turkmenicus</name>
    <dbReference type="NCBI Taxonomy" id="2711220"/>
    <lineage>
        <taxon>Bacteria</taxon>
        <taxon>Bacillati</taxon>
        <taxon>Actinomycetota</taxon>
        <taxon>Actinomycetes</taxon>
        <taxon>Propionibacteriales</taxon>
        <taxon>Nocardioidaceae</taxon>
        <taxon>Nocardioides</taxon>
    </lineage>
</organism>
<keyword evidence="4" id="KW-1185">Reference proteome</keyword>
<evidence type="ECO:0000256" key="1">
    <source>
        <dbReference type="ARBA" id="ARBA00006484"/>
    </source>
</evidence>
<dbReference type="PROSITE" id="PS00061">
    <property type="entry name" value="ADH_SHORT"/>
    <property type="match status" value="1"/>
</dbReference>
<dbReference type="Proteomes" id="UP000483261">
    <property type="component" value="Unassembled WGS sequence"/>
</dbReference>
<dbReference type="PANTHER" id="PTHR43477">
    <property type="entry name" value="DIHYDROANTICAPSIN 7-DEHYDROGENASE"/>
    <property type="match status" value="1"/>
</dbReference>
<comment type="caution">
    <text evidence="3">The sequence shown here is derived from an EMBL/GenBank/DDBJ whole genome shotgun (WGS) entry which is preliminary data.</text>
</comment>
<dbReference type="InterPro" id="IPR051122">
    <property type="entry name" value="SDR_DHRS6-like"/>
</dbReference>
<dbReference type="PRINTS" id="PR00081">
    <property type="entry name" value="GDHRDH"/>
</dbReference>
<evidence type="ECO:0000313" key="4">
    <source>
        <dbReference type="Proteomes" id="UP000483261"/>
    </source>
</evidence>
<dbReference type="InterPro" id="IPR002347">
    <property type="entry name" value="SDR_fam"/>
</dbReference>
<dbReference type="Pfam" id="PF13561">
    <property type="entry name" value="adh_short_C2"/>
    <property type="match status" value="1"/>
</dbReference>
<keyword evidence="2" id="KW-0560">Oxidoreductase</keyword>
<comment type="similarity">
    <text evidence="1">Belongs to the short-chain dehydrogenases/reductases (SDR) family.</text>
</comment>
<proteinExistence type="inferred from homology"/>
<dbReference type="SUPFAM" id="SSF51735">
    <property type="entry name" value="NAD(P)-binding Rossmann-fold domains"/>
    <property type="match status" value="1"/>
</dbReference>
<protein>
    <submittedName>
        <fullName evidence="3">SDR family oxidoreductase</fullName>
    </submittedName>
</protein>
<reference evidence="3 4" key="1">
    <citation type="submission" date="2020-02" db="EMBL/GenBank/DDBJ databases">
        <title>Whole-genome analyses of novel actinobacteria.</title>
        <authorList>
            <person name="Sahin N."/>
        </authorList>
    </citation>
    <scope>NUCLEOTIDE SEQUENCE [LARGE SCALE GENOMIC DNA]</scope>
    <source>
        <strain evidence="3 4">KC13</strain>
    </source>
</reference>
<dbReference type="PRINTS" id="PR00080">
    <property type="entry name" value="SDRFAMILY"/>
</dbReference>
<dbReference type="Gene3D" id="3.40.50.720">
    <property type="entry name" value="NAD(P)-binding Rossmann-like Domain"/>
    <property type="match status" value="1"/>
</dbReference>
<dbReference type="InterPro" id="IPR020904">
    <property type="entry name" value="Sc_DH/Rdtase_CS"/>
</dbReference>
<dbReference type="PANTHER" id="PTHR43477:SF1">
    <property type="entry name" value="DIHYDROANTICAPSIN 7-DEHYDROGENASE"/>
    <property type="match status" value="1"/>
</dbReference>
<evidence type="ECO:0000313" key="3">
    <source>
        <dbReference type="EMBL" id="NGN92687.1"/>
    </source>
</evidence>
<dbReference type="EMBL" id="JAALAA010000005">
    <property type="protein sequence ID" value="NGN92687.1"/>
    <property type="molecule type" value="Genomic_DNA"/>
</dbReference>
<dbReference type="InterPro" id="IPR036291">
    <property type="entry name" value="NAD(P)-bd_dom_sf"/>
</dbReference>
<accession>A0A6M1R8K0</accession>